<dbReference type="InterPro" id="IPR011004">
    <property type="entry name" value="Trimer_LpxA-like_sf"/>
</dbReference>
<name>A0ABQ5MV92_9MICC</name>
<reference evidence="2 3" key="1">
    <citation type="journal article" date="2023" name="Int. J. Syst. Evol. Microbiol.">
        <title>Arthrobacter mangrovi sp. nov., an actinobacterium isolated from the rhizosphere of a mangrove.</title>
        <authorList>
            <person name="Hamada M."/>
            <person name="Saitou S."/>
            <person name="Enomoto N."/>
            <person name="Nanri K."/>
            <person name="Hidaka K."/>
            <person name="Miura T."/>
            <person name="Tamura T."/>
        </authorList>
    </citation>
    <scope>NUCLEOTIDE SEQUENCE [LARGE SCALE GENOMIC DNA]</scope>
    <source>
        <strain evidence="2 3">NBRC 112813</strain>
    </source>
</reference>
<dbReference type="InterPro" id="IPR005881">
    <property type="entry name" value="Ser_O-AcTrfase"/>
</dbReference>
<dbReference type="SUPFAM" id="SSF51161">
    <property type="entry name" value="Trimeric LpxA-like enzymes"/>
    <property type="match status" value="1"/>
</dbReference>
<dbReference type="RefSeq" id="WP_264796025.1">
    <property type="nucleotide sequence ID" value="NZ_BRVS01000009.1"/>
</dbReference>
<dbReference type="EMBL" id="BRVS01000009">
    <property type="protein sequence ID" value="GLB67917.1"/>
    <property type="molecule type" value="Genomic_DNA"/>
</dbReference>
<gene>
    <name evidence="2" type="ORF">AHIS1636_23570</name>
</gene>
<comment type="similarity">
    <text evidence="1">Belongs to the transferase hexapeptide repeat family.</text>
</comment>
<dbReference type="PIRSF" id="PIRSF000441">
    <property type="entry name" value="CysE"/>
    <property type="match status" value="1"/>
</dbReference>
<comment type="catalytic activity">
    <reaction evidence="1">
        <text>L-serine + acetyl-CoA = O-acetyl-L-serine + CoA</text>
        <dbReference type="Rhea" id="RHEA:24560"/>
        <dbReference type="ChEBI" id="CHEBI:33384"/>
        <dbReference type="ChEBI" id="CHEBI:57287"/>
        <dbReference type="ChEBI" id="CHEBI:57288"/>
        <dbReference type="ChEBI" id="CHEBI:58340"/>
        <dbReference type="EC" id="2.3.1.30"/>
    </reaction>
</comment>
<keyword evidence="1" id="KW-0808">Transferase</keyword>
<evidence type="ECO:0000313" key="2">
    <source>
        <dbReference type="EMBL" id="GLB67917.1"/>
    </source>
</evidence>
<accession>A0ABQ5MV92</accession>
<organism evidence="2 3">
    <name type="scientific">Arthrobacter mangrovi</name>
    <dbReference type="NCBI Taxonomy" id="2966350"/>
    <lineage>
        <taxon>Bacteria</taxon>
        <taxon>Bacillati</taxon>
        <taxon>Actinomycetota</taxon>
        <taxon>Actinomycetes</taxon>
        <taxon>Micrococcales</taxon>
        <taxon>Micrococcaceae</taxon>
        <taxon>Arthrobacter</taxon>
    </lineage>
</organism>
<proteinExistence type="inferred from homology"/>
<evidence type="ECO:0000256" key="1">
    <source>
        <dbReference type="PIRNR" id="PIRNR000441"/>
    </source>
</evidence>
<dbReference type="EC" id="2.3.1.30" evidence="1"/>
<dbReference type="Proteomes" id="UP001209654">
    <property type="component" value="Unassembled WGS sequence"/>
</dbReference>
<sequence length="166" mass="17624">MNLLDVIRADWAAEPNKADRIPTTIFRVGQWSHGRKALLLIHLLYKVADAIIVRGLLGAEIPPSIKCGPGFRLRHLGRGVIIHPKAVLGSRVSLYHRVTIGEAKGEAPVIGSRIQIGAGATVLGGIKVSNDAEDVPTFVGANALVNKDVEHGTTVAGVPAKVVARR</sequence>
<comment type="caution">
    <text evidence="2">The sequence shown here is derived from an EMBL/GenBank/DDBJ whole genome shotgun (WGS) entry which is preliminary data.</text>
</comment>
<keyword evidence="3" id="KW-1185">Reference proteome</keyword>
<protein>
    <recommendedName>
        <fullName evidence="1">Serine acetyltransferase</fullName>
        <ecNumber evidence="1">2.3.1.30</ecNumber>
    </recommendedName>
</protein>
<dbReference type="Gene3D" id="2.160.10.10">
    <property type="entry name" value="Hexapeptide repeat proteins"/>
    <property type="match status" value="1"/>
</dbReference>
<evidence type="ECO:0000313" key="3">
    <source>
        <dbReference type="Proteomes" id="UP001209654"/>
    </source>
</evidence>
<dbReference type="PANTHER" id="PTHR42811">
    <property type="entry name" value="SERINE ACETYLTRANSFERASE"/>
    <property type="match status" value="1"/>
</dbReference>
<keyword evidence="1" id="KW-0012">Acyltransferase</keyword>